<dbReference type="Proteomes" id="UP001145114">
    <property type="component" value="Unassembled WGS sequence"/>
</dbReference>
<dbReference type="EMBL" id="JAMZIH010001063">
    <property type="protein sequence ID" value="KAJ1678550.1"/>
    <property type="molecule type" value="Genomic_DNA"/>
</dbReference>
<reference evidence="1" key="1">
    <citation type="submission" date="2022-06" db="EMBL/GenBank/DDBJ databases">
        <title>Phylogenomic reconstructions and comparative analyses of Kickxellomycotina fungi.</title>
        <authorList>
            <person name="Reynolds N.K."/>
            <person name="Stajich J.E."/>
            <person name="Barry K."/>
            <person name="Grigoriev I.V."/>
            <person name="Crous P."/>
            <person name="Smith M.E."/>
        </authorList>
    </citation>
    <scope>NUCLEOTIDE SEQUENCE</scope>
    <source>
        <strain evidence="1">RSA 2271</strain>
    </source>
</reference>
<name>A0ACC1HT69_9FUNG</name>
<accession>A0ACC1HT69</accession>
<proteinExistence type="predicted"/>
<gene>
    <name evidence="1" type="primary">MTX2</name>
    <name evidence="1" type="ORF">EV182_003828</name>
</gene>
<evidence type="ECO:0000313" key="1">
    <source>
        <dbReference type="EMBL" id="KAJ1678550.1"/>
    </source>
</evidence>
<protein>
    <submittedName>
        <fullName evidence="1">Metaxin-2</fullName>
    </submittedName>
</protein>
<comment type="caution">
    <text evidence="1">The sequence shown here is derived from an EMBL/GenBank/DDBJ whole genome shotgun (WGS) entry which is preliminary data.</text>
</comment>
<organism evidence="1 2">
    <name type="scientific">Spiromyces aspiralis</name>
    <dbReference type="NCBI Taxonomy" id="68401"/>
    <lineage>
        <taxon>Eukaryota</taxon>
        <taxon>Fungi</taxon>
        <taxon>Fungi incertae sedis</taxon>
        <taxon>Zoopagomycota</taxon>
        <taxon>Kickxellomycotina</taxon>
        <taxon>Kickxellomycetes</taxon>
        <taxon>Kickxellales</taxon>
        <taxon>Kickxellaceae</taxon>
        <taxon>Spiromyces</taxon>
    </lineage>
</organism>
<sequence>MTSDTATHTADSLPLSSLADKLRSIISPSYRPWIVHPASYIPDRPKVLTLWCLGPGLDNYAVSPSIECLQIQALLRFNAIDFDTKYTNNTHASPNGKLPFLATPSGHVVLLDKIVDYLKDNNLWTLTSTCSSDTLALVSMVQAHLMPILTLGLWVERQNYPSTTQDRVLQTFPYPLSSFMGLMYRKLAYEQLERRSNSIIDSEQMYARATKALNCLLEYLGDSEYFGGQIPDELDAIAFACIHLILNAATNCSELRSLLTLGKKSARADYSKLIDYSQRIWDTYFSNQPAHQ</sequence>
<keyword evidence="2" id="KW-1185">Reference proteome</keyword>
<evidence type="ECO:0000313" key="2">
    <source>
        <dbReference type="Proteomes" id="UP001145114"/>
    </source>
</evidence>